<dbReference type="SUPFAM" id="SSF55729">
    <property type="entry name" value="Acyl-CoA N-acyltransferases (Nat)"/>
    <property type="match status" value="1"/>
</dbReference>
<dbReference type="PATRIC" id="fig|1678840.3.peg.268"/>
<dbReference type="GO" id="GO:0016747">
    <property type="term" value="F:acyltransferase activity, transferring groups other than amino-acyl groups"/>
    <property type="evidence" value="ECO:0007669"/>
    <property type="project" value="InterPro"/>
</dbReference>
<feature type="transmembrane region" description="Helical" evidence="1">
    <location>
        <begin position="241"/>
        <end position="259"/>
    </location>
</feature>
<dbReference type="OrthoDB" id="9797178at2"/>
<dbReference type="EMBL" id="DF968179">
    <property type="protein sequence ID" value="GAP39302.1"/>
    <property type="molecule type" value="Genomic_DNA"/>
</dbReference>
<dbReference type="Proteomes" id="UP000053370">
    <property type="component" value="Unassembled WGS sequence"/>
</dbReference>
<keyword evidence="1" id="KW-0812">Transmembrane</keyword>
<name>A0A0K8P9G9_9CHLR</name>
<feature type="domain" description="N-acetyltransferase" evidence="2">
    <location>
        <begin position="3"/>
        <end position="151"/>
    </location>
</feature>
<gene>
    <name evidence="3" type="ORF">ATC1_11229</name>
</gene>
<dbReference type="InterPro" id="IPR000182">
    <property type="entry name" value="GNAT_dom"/>
</dbReference>
<reference evidence="3" key="1">
    <citation type="journal article" date="2015" name="Genome Announc.">
        <title>Draft Genome Sequence of Anaerolineae Strain TC1, a Novel Isolate from a Methanogenic Wastewater Treatment System.</title>
        <authorList>
            <person name="Matsuura N."/>
            <person name="Tourlousse D.M."/>
            <person name="Sun L."/>
            <person name="Toyonaga M."/>
            <person name="Kuroda K."/>
            <person name="Ohashi A."/>
            <person name="Cruz R."/>
            <person name="Yamaguchi T."/>
            <person name="Sekiguchi Y."/>
        </authorList>
    </citation>
    <scope>NUCLEOTIDE SEQUENCE [LARGE SCALE GENOMIC DNA]</scope>
    <source>
        <strain evidence="3">TC1</strain>
    </source>
</reference>
<dbReference type="AlphaFoldDB" id="A0A0K8P9G9"/>
<sequence length="291" mass="33829">MEIKLRLESEKDHNVTENVIRESFWNHDQPGCEEHFILHQLRLTASFIPDLSWVAEIGDQIVGSIVYSKGEVINYNSEKFEIIFLGPMGVLPEWRNHGIEEKLIDHTLKLAEELGFSVVATFGDLEFFSRFGFVNSNQYRIRAIDYKNSHPLLIKGFFPDKLEKISGRLTLNPVFNVDQPALAEFDANFPHKEKKVTHQLDEISMHHQEIKWKRYNRIGGFFMGALIALILFGIPESWLDDGLRLTIMLVVVLFVPRFLEKRLKRDLRLGRYWMAGTLAAGILFYILLHFI</sequence>
<accession>A0A0K8P9G9</accession>
<protein>
    <submittedName>
        <fullName evidence="3">Predicted N-acetyltransferase YhbS</fullName>
    </submittedName>
</protein>
<dbReference type="RefSeq" id="WP_062277338.1">
    <property type="nucleotide sequence ID" value="NZ_DF968179.1"/>
</dbReference>
<feature type="transmembrane region" description="Helical" evidence="1">
    <location>
        <begin position="215"/>
        <end position="235"/>
    </location>
</feature>
<evidence type="ECO:0000313" key="3">
    <source>
        <dbReference type="EMBL" id="GAP39302.1"/>
    </source>
</evidence>
<dbReference type="InterPro" id="IPR016181">
    <property type="entry name" value="Acyl_CoA_acyltransferase"/>
</dbReference>
<dbReference type="CDD" id="cd04301">
    <property type="entry name" value="NAT_SF"/>
    <property type="match status" value="1"/>
</dbReference>
<evidence type="ECO:0000259" key="2">
    <source>
        <dbReference type="PROSITE" id="PS51186"/>
    </source>
</evidence>
<evidence type="ECO:0000313" key="4">
    <source>
        <dbReference type="Proteomes" id="UP000053370"/>
    </source>
</evidence>
<proteinExistence type="predicted"/>
<evidence type="ECO:0000256" key="1">
    <source>
        <dbReference type="SAM" id="Phobius"/>
    </source>
</evidence>
<keyword evidence="1" id="KW-0472">Membrane</keyword>
<dbReference type="Pfam" id="PF00583">
    <property type="entry name" value="Acetyltransf_1"/>
    <property type="match status" value="1"/>
</dbReference>
<dbReference type="PROSITE" id="PS51186">
    <property type="entry name" value="GNAT"/>
    <property type="match status" value="1"/>
</dbReference>
<feature type="transmembrane region" description="Helical" evidence="1">
    <location>
        <begin position="271"/>
        <end position="290"/>
    </location>
</feature>
<dbReference type="Gene3D" id="3.40.630.30">
    <property type="match status" value="1"/>
</dbReference>
<organism evidence="3">
    <name type="scientific">Flexilinea flocculi</name>
    <dbReference type="NCBI Taxonomy" id="1678840"/>
    <lineage>
        <taxon>Bacteria</taxon>
        <taxon>Bacillati</taxon>
        <taxon>Chloroflexota</taxon>
        <taxon>Anaerolineae</taxon>
        <taxon>Anaerolineales</taxon>
        <taxon>Anaerolineaceae</taxon>
        <taxon>Flexilinea</taxon>
    </lineage>
</organism>
<keyword evidence="1" id="KW-1133">Transmembrane helix</keyword>
<keyword evidence="3" id="KW-0808">Transferase</keyword>
<dbReference type="STRING" id="1678840.ATC1_11229"/>
<keyword evidence="4" id="KW-1185">Reference proteome</keyword>